<keyword evidence="5" id="KW-1185">Reference proteome</keyword>
<evidence type="ECO:0000259" key="3">
    <source>
        <dbReference type="Pfam" id="PF14024"/>
    </source>
</evidence>
<name>A0ABP7BN03_9MICC</name>
<sequence length="236" mass="24970">MSANPKLGAVLVLAALCMVLGACGGQPPAGAAGPSPGETAVASPAAVEDDPELQAMEDAQFWDIIDRSLEASDGSTARQADELEGLLAALPPEQVASFNAAFVSKNLALYTWELWGAAYVLTEGCADDCFEYFRNWVVGQGRAYYEAVQRDPQALADGRLESGDAVYDAELLAYVGAEAYLAASGGRDMYEDYPESPSTIADGEPSGTPWDEEEVESLYPGLAPLPYDLGREQSQA</sequence>
<evidence type="ECO:0000313" key="5">
    <source>
        <dbReference type="Proteomes" id="UP001500752"/>
    </source>
</evidence>
<organism evidence="4 5">
    <name type="scientific">Arthrobacter ginkgonis</name>
    <dbReference type="NCBI Taxonomy" id="1630594"/>
    <lineage>
        <taxon>Bacteria</taxon>
        <taxon>Bacillati</taxon>
        <taxon>Actinomycetota</taxon>
        <taxon>Actinomycetes</taxon>
        <taxon>Micrococcales</taxon>
        <taxon>Micrococcaceae</taxon>
        <taxon>Arthrobacter</taxon>
    </lineage>
</organism>
<evidence type="ECO:0000256" key="1">
    <source>
        <dbReference type="SAM" id="MobiDB-lite"/>
    </source>
</evidence>
<dbReference type="Pfam" id="PF14024">
    <property type="entry name" value="DUF4240"/>
    <property type="match status" value="1"/>
</dbReference>
<dbReference type="EMBL" id="BAABEO010000001">
    <property type="protein sequence ID" value="GAA3665409.1"/>
    <property type="molecule type" value="Genomic_DNA"/>
</dbReference>
<dbReference type="InterPro" id="IPR025334">
    <property type="entry name" value="DUF4240"/>
</dbReference>
<evidence type="ECO:0000313" key="4">
    <source>
        <dbReference type="EMBL" id="GAA3665409.1"/>
    </source>
</evidence>
<feature type="region of interest" description="Disordered" evidence="1">
    <location>
        <begin position="192"/>
        <end position="215"/>
    </location>
</feature>
<feature type="signal peptide" evidence="2">
    <location>
        <begin position="1"/>
        <end position="24"/>
    </location>
</feature>
<evidence type="ECO:0000256" key="2">
    <source>
        <dbReference type="SAM" id="SignalP"/>
    </source>
</evidence>
<protein>
    <submittedName>
        <fullName evidence="4">DUF4240 domain-containing protein</fullName>
    </submittedName>
</protein>
<comment type="caution">
    <text evidence="4">The sequence shown here is derived from an EMBL/GenBank/DDBJ whole genome shotgun (WGS) entry which is preliminary data.</text>
</comment>
<proteinExistence type="predicted"/>
<dbReference type="Proteomes" id="UP001500752">
    <property type="component" value="Unassembled WGS sequence"/>
</dbReference>
<dbReference type="PROSITE" id="PS51257">
    <property type="entry name" value="PROKAR_LIPOPROTEIN"/>
    <property type="match status" value="1"/>
</dbReference>
<gene>
    <name evidence="4" type="ORF">GCM10023081_00330</name>
</gene>
<accession>A0ABP7BN03</accession>
<feature type="compositionally biased region" description="Low complexity" evidence="1">
    <location>
        <begin position="28"/>
        <end position="37"/>
    </location>
</feature>
<feature type="domain" description="DUF4240" evidence="3">
    <location>
        <begin position="56"/>
        <end position="180"/>
    </location>
</feature>
<keyword evidence="2" id="KW-0732">Signal</keyword>
<feature type="chain" id="PRO_5045116923" evidence="2">
    <location>
        <begin position="25"/>
        <end position="236"/>
    </location>
</feature>
<dbReference type="RefSeq" id="WP_345147569.1">
    <property type="nucleotide sequence ID" value="NZ_BAABEO010000001.1"/>
</dbReference>
<feature type="region of interest" description="Disordered" evidence="1">
    <location>
        <begin position="28"/>
        <end position="49"/>
    </location>
</feature>
<reference evidence="5" key="1">
    <citation type="journal article" date="2019" name="Int. J. Syst. Evol. Microbiol.">
        <title>The Global Catalogue of Microorganisms (GCM) 10K type strain sequencing project: providing services to taxonomists for standard genome sequencing and annotation.</title>
        <authorList>
            <consortium name="The Broad Institute Genomics Platform"/>
            <consortium name="The Broad Institute Genome Sequencing Center for Infectious Disease"/>
            <person name="Wu L."/>
            <person name="Ma J."/>
        </authorList>
    </citation>
    <scope>NUCLEOTIDE SEQUENCE [LARGE SCALE GENOMIC DNA]</scope>
    <source>
        <strain evidence="5">JCM 30742</strain>
    </source>
</reference>